<reference evidence="4 5" key="1">
    <citation type="journal article" date="2015" name="Stand. Genomic Sci.">
        <title>Genomic Encyclopedia of Bacterial and Archaeal Type Strains, Phase III: the genomes of soil and plant-associated and newly described type strains.</title>
        <authorList>
            <person name="Whitman W.B."/>
            <person name="Woyke T."/>
            <person name="Klenk H.P."/>
            <person name="Zhou Y."/>
            <person name="Lilburn T.G."/>
            <person name="Beck B.J."/>
            <person name="De Vos P."/>
            <person name="Vandamme P."/>
            <person name="Eisen J.A."/>
            <person name="Garrity G."/>
            <person name="Hugenholtz P."/>
            <person name="Kyrpides N.C."/>
        </authorList>
    </citation>
    <scope>NUCLEOTIDE SEQUENCE [LARGE SCALE GENOMIC DNA]</scope>
    <source>
        <strain evidence="4 5">VKM Ac-2538</strain>
    </source>
</reference>
<organism evidence="4 5">
    <name type="scientific">Kribbella orskensis</name>
    <dbReference type="NCBI Taxonomy" id="2512216"/>
    <lineage>
        <taxon>Bacteria</taxon>
        <taxon>Bacillati</taxon>
        <taxon>Actinomycetota</taxon>
        <taxon>Actinomycetes</taxon>
        <taxon>Propionibacteriales</taxon>
        <taxon>Kribbellaceae</taxon>
        <taxon>Kribbella</taxon>
    </lineage>
</organism>
<protein>
    <submittedName>
        <fullName evidence="4">Parallel beta-helix repeat protein</fullName>
    </submittedName>
</protein>
<evidence type="ECO:0000313" key="4">
    <source>
        <dbReference type="EMBL" id="TCO32288.1"/>
    </source>
</evidence>
<keyword evidence="1" id="KW-0732">Signal</keyword>
<dbReference type="InterPro" id="IPR012334">
    <property type="entry name" value="Pectin_lyas_fold"/>
</dbReference>
<dbReference type="InterPro" id="IPR022441">
    <property type="entry name" value="Para_beta_helix_rpt-2"/>
</dbReference>
<evidence type="ECO:0000313" key="5">
    <source>
        <dbReference type="Proteomes" id="UP000295818"/>
    </source>
</evidence>
<dbReference type="Gene3D" id="2.160.20.10">
    <property type="entry name" value="Single-stranded right-handed beta-helix, Pectin lyase-like"/>
    <property type="match status" value="1"/>
</dbReference>
<dbReference type="EMBL" id="SLWM01000001">
    <property type="protein sequence ID" value="TCO32288.1"/>
    <property type="molecule type" value="Genomic_DNA"/>
</dbReference>
<feature type="domain" description="DUF1565" evidence="2">
    <location>
        <begin position="289"/>
        <end position="372"/>
    </location>
</feature>
<dbReference type="InterPro" id="IPR011459">
    <property type="entry name" value="DUF1565"/>
</dbReference>
<feature type="chain" id="PRO_5045974440" evidence="1">
    <location>
        <begin position="32"/>
        <end position="396"/>
    </location>
</feature>
<sequence>MQFKAQLVTLAVGATAVAAAGPLIGMTAAQAAPPAPHTVFVSTHAPDAADGDHGPVFGSINSAVAAVAAGGTVVVESGTYPEDVAVTKPLTLKGVGHATIDASHLINGIKITASHVKVSGFTVEEAIGEGILLENSDFSTVTGNRVHSNNTGARLKDPVPTDYAFCQPLAAGPNDCGEGIHLLGSSHNVIQGNNVFDNAGGILLTDETGPTSHNLISGNRAADNHTACGIVLAGHNPKAAPGGVPAPTAAGIFANTVIKNVITDNGLQAKGGAGVQLATGLPGGAVYDNTVSRNDITGNGHAGVTLHSHAPGQDLNGNVVTGNRIGTNNLNGDNDFAAKDPETTGVFIGTAAPVSITIRDNVISRNHFGIFTTGPVTATGEHQNIFHADAVAVSTN</sequence>
<evidence type="ECO:0000259" key="3">
    <source>
        <dbReference type="Pfam" id="PF13229"/>
    </source>
</evidence>
<dbReference type="SMART" id="SM00710">
    <property type="entry name" value="PbH1"/>
    <property type="match status" value="8"/>
</dbReference>
<keyword evidence="5" id="KW-1185">Reference proteome</keyword>
<dbReference type="Pfam" id="PF07602">
    <property type="entry name" value="DUF1565"/>
    <property type="match status" value="1"/>
</dbReference>
<proteinExistence type="predicted"/>
<feature type="domain" description="Right handed beta helix" evidence="3">
    <location>
        <begin position="93"/>
        <end position="236"/>
    </location>
</feature>
<evidence type="ECO:0000259" key="2">
    <source>
        <dbReference type="Pfam" id="PF07602"/>
    </source>
</evidence>
<dbReference type="InterPro" id="IPR006626">
    <property type="entry name" value="PbH1"/>
</dbReference>
<comment type="caution">
    <text evidence="4">The sequence shown here is derived from an EMBL/GenBank/DDBJ whole genome shotgun (WGS) entry which is preliminary data.</text>
</comment>
<dbReference type="Proteomes" id="UP000295818">
    <property type="component" value="Unassembled WGS sequence"/>
</dbReference>
<dbReference type="InterPro" id="IPR039448">
    <property type="entry name" value="Beta_helix"/>
</dbReference>
<gene>
    <name evidence="4" type="ORF">EV644_101932</name>
</gene>
<name>A0ABY2BZ38_9ACTN</name>
<dbReference type="InterPro" id="IPR011050">
    <property type="entry name" value="Pectin_lyase_fold/virulence"/>
</dbReference>
<dbReference type="NCBIfam" id="TIGR03804">
    <property type="entry name" value="para_beta_helix"/>
    <property type="match status" value="1"/>
</dbReference>
<evidence type="ECO:0000256" key="1">
    <source>
        <dbReference type="SAM" id="SignalP"/>
    </source>
</evidence>
<accession>A0ABY2BZ38</accession>
<dbReference type="SUPFAM" id="SSF51126">
    <property type="entry name" value="Pectin lyase-like"/>
    <property type="match status" value="1"/>
</dbReference>
<feature type="signal peptide" evidence="1">
    <location>
        <begin position="1"/>
        <end position="31"/>
    </location>
</feature>
<dbReference type="Pfam" id="PF13229">
    <property type="entry name" value="Beta_helix"/>
    <property type="match status" value="1"/>
</dbReference>